<keyword evidence="5" id="KW-0479">Metal-binding</keyword>
<keyword evidence="6" id="KW-0227">DNA damage</keyword>
<dbReference type="EnsemblMetazoa" id="ASIC010524-RA">
    <property type="protein sequence ID" value="ASIC010524-PA"/>
    <property type="gene ID" value="ASIC010524"/>
</dbReference>
<dbReference type="GO" id="GO:0035861">
    <property type="term" value="C:site of double-strand break"/>
    <property type="evidence" value="ECO:0007669"/>
    <property type="project" value="TreeGrafter"/>
</dbReference>
<dbReference type="AlphaFoldDB" id="A0A084VXT3"/>
<dbReference type="InterPro" id="IPR013083">
    <property type="entry name" value="Znf_RING/FYVE/PHD"/>
</dbReference>
<evidence type="ECO:0000256" key="2">
    <source>
        <dbReference type="ARBA" id="ARBA00004123"/>
    </source>
</evidence>
<evidence type="ECO:0000256" key="11">
    <source>
        <dbReference type="PROSITE-ProRule" id="PRU00175"/>
    </source>
</evidence>
<dbReference type="InterPro" id="IPR018957">
    <property type="entry name" value="Znf_C3HC4_RING-type"/>
</dbReference>
<comment type="catalytic activity">
    <reaction evidence="1">
        <text>S-ubiquitinyl-[E2 ubiquitin-conjugating enzyme]-L-cysteine + [acceptor protein]-L-lysine = [E2 ubiquitin-conjugating enzyme]-L-cysteine + N(6)-ubiquitinyl-[acceptor protein]-L-lysine.</text>
        <dbReference type="EC" id="2.3.2.27"/>
    </reaction>
</comment>
<dbReference type="GO" id="GO:0061630">
    <property type="term" value="F:ubiquitin protein ligase activity"/>
    <property type="evidence" value="ECO:0007669"/>
    <property type="project" value="UniProtKB-EC"/>
</dbReference>
<keyword evidence="4" id="KW-0808">Transferase</keyword>
<keyword evidence="15" id="KW-1185">Reference proteome</keyword>
<evidence type="ECO:0000256" key="9">
    <source>
        <dbReference type="ARBA" id="ARBA00022833"/>
    </source>
</evidence>
<keyword evidence="10" id="KW-0539">Nucleus</keyword>
<dbReference type="Proteomes" id="UP000030765">
    <property type="component" value="Unassembled WGS sequence"/>
</dbReference>
<proteinExistence type="predicted"/>
<evidence type="ECO:0000256" key="1">
    <source>
        <dbReference type="ARBA" id="ARBA00000900"/>
    </source>
</evidence>
<dbReference type="GO" id="GO:0008270">
    <property type="term" value="F:zinc ion binding"/>
    <property type="evidence" value="ECO:0007669"/>
    <property type="project" value="UniProtKB-KW"/>
</dbReference>
<feature type="domain" description="RING-type" evidence="12">
    <location>
        <begin position="47"/>
        <end position="86"/>
    </location>
</feature>
<dbReference type="SMART" id="SM00184">
    <property type="entry name" value="RING"/>
    <property type="match status" value="1"/>
</dbReference>
<evidence type="ECO:0000313" key="13">
    <source>
        <dbReference type="EMBL" id="KFB42777.1"/>
    </source>
</evidence>
<evidence type="ECO:0000313" key="15">
    <source>
        <dbReference type="Proteomes" id="UP000030765"/>
    </source>
</evidence>
<dbReference type="GO" id="GO:0031491">
    <property type="term" value="F:nucleosome binding"/>
    <property type="evidence" value="ECO:0007669"/>
    <property type="project" value="TreeGrafter"/>
</dbReference>
<reference evidence="13 15" key="1">
    <citation type="journal article" date="2014" name="BMC Genomics">
        <title>Genome sequence of Anopheles sinensis provides insight into genetics basis of mosquito competence for malaria parasites.</title>
        <authorList>
            <person name="Zhou D."/>
            <person name="Zhang D."/>
            <person name="Ding G."/>
            <person name="Shi L."/>
            <person name="Hou Q."/>
            <person name="Ye Y."/>
            <person name="Xu Y."/>
            <person name="Zhou H."/>
            <person name="Xiong C."/>
            <person name="Li S."/>
            <person name="Yu J."/>
            <person name="Hong S."/>
            <person name="Yu X."/>
            <person name="Zou P."/>
            <person name="Chen C."/>
            <person name="Chang X."/>
            <person name="Wang W."/>
            <person name="Lv Y."/>
            <person name="Sun Y."/>
            <person name="Ma L."/>
            <person name="Shen B."/>
            <person name="Zhu C."/>
        </authorList>
    </citation>
    <scope>NUCLEOTIDE SEQUENCE [LARGE SCALE GENOMIC DNA]</scope>
</reference>
<keyword evidence="8" id="KW-0833">Ubl conjugation pathway</keyword>
<comment type="subcellular location">
    <subcellularLocation>
        <location evidence="2">Nucleus</location>
    </subcellularLocation>
</comment>
<dbReference type="EC" id="2.3.2.27" evidence="3"/>
<dbReference type="PANTHER" id="PTHR23328:SF0">
    <property type="entry name" value="RING-TYPE DOMAIN-CONTAINING PROTEIN"/>
    <property type="match status" value="1"/>
</dbReference>
<dbReference type="OMA" id="GIMCEEP"/>
<protein>
    <recommendedName>
        <fullName evidence="3">RING-type E3 ubiquitin transferase</fullName>
        <ecNumber evidence="3">2.3.2.27</ecNumber>
    </recommendedName>
</protein>
<dbReference type="OrthoDB" id="426657at2759"/>
<dbReference type="PROSITE" id="PS50089">
    <property type="entry name" value="ZF_RING_2"/>
    <property type="match status" value="1"/>
</dbReference>
<dbReference type="GO" id="GO:0005634">
    <property type="term" value="C:nucleus"/>
    <property type="evidence" value="ECO:0007669"/>
    <property type="project" value="UniProtKB-SubCell"/>
</dbReference>
<keyword evidence="7 11" id="KW-0863">Zinc-finger</keyword>
<dbReference type="VEuPathDB" id="VectorBase:ASIC010524"/>
<accession>A0A084VXT3</accession>
<dbReference type="PROSITE" id="PS51257">
    <property type="entry name" value="PROKAR_LIPOPROTEIN"/>
    <property type="match status" value="1"/>
</dbReference>
<dbReference type="EMBL" id="ATLV01018205">
    <property type="status" value="NOT_ANNOTATED_CDS"/>
    <property type="molecule type" value="Genomic_DNA"/>
</dbReference>
<evidence type="ECO:0000259" key="12">
    <source>
        <dbReference type="PROSITE" id="PS50089"/>
    </source>
</evidence>
<dbReference type="GO" id="GO:0006302">
    <property type="term" value="P:double-strand break repair"/>
    <property type="evidence" value="ECO:0007669"/>
    <property type="project" value="TreeGrafter"/>
</dbReference>
<dbReference type="InterPro" id="IPR017907">
    <property type="entry name" value="Znf_RING_CS"/>
</dbReference>
<sequence length="186" mass="21099">MSSKLLNYPSATSTRFGNDSSATVSSSALAGSCSLNYDNLQLDDILCPVCTSVLVEPVFLPCKHLFCRNCLSETIEKNKLNCPCCRKRFGTWYRNATRVNNLVHERLWQAIQSQFRDQLTLDSSLVSTKDSSNGSAQQEKDCYEIPRPKQNITLATPGEIRKEFTSELKRFQKERLEEATKRAGRY</sequence>
<dbReference type="Gene3D" id="3.30.40.10">
    <property type="entry name" value="Zinc/RING finger domain, C3HC4 (zinc finger)"/>
    <property type="match status" value="1"/>
</dbReference>
<evidence type="ECO:0000256" key="6">
    <source>
        <dbReference type="ARBA" id="ARBA00022763"/>
    </source>
</evidence>
<evidence type="ECO:0000256" key="4">
    <source>
        <dbReference type="ARBA" id="ARBA00022679"/>
    </source>
</evidence>
<dbReference type="SUPFAM" id="SSF57850">
    <property type="entry name" value="RING/U-box"/>
    <property type="match status" value="1"/>
</dbReference>
<evidence type="ECO:0000313" key="14">
    <source>
        <dbReference type="EnsemblMetazoa" id="ASIC010524-PA"/>
    </source>
</evidence>
<reference evidence="14" key="2">
    <citation type="submission" date="2020-05" db="UniProtKB">
        <authorList>
            <consortium name="EnsemblMetazoa"/>
        </authorList>
    </citation>
    <scope>IDENTIFICATION</scope>
</reference>
<evidence type="ECO:0000256" key="3">
    <source>
        <dbReference type="ARBA" id="ARBA00012483"/>
    </source>
</evidence>
<keyword evidence="9" id="KW-0862">Zinc</keyword>
<dbReference type="Pfam" id="PF00097">
    <property type="entry name" value="zf-C3HC4"/>
    <property type="match status" value="1"/>
</dbReference>
<evidence type="ECO:0000256" key="5">
    <source>
        <dbReference type="ARBA" id="ARBA00022723"/>
    </source>
</evidence>
<gene>
    <name evidence="13" type="ORF">ZHAS_00010524</name>
</gene>
<name>A0A084VXT3_ANOSI</name>
<evidence type="ECO:0000256" key="7">
    <source>
        <dbReference type="ARBA" id="ARBA00022771"/>
    </source>
</evidence>
<dbReference type="STRING" id="74873.A0A084VXT3"/>
<dbReference type="EMBL" id="KE525224">
    <property type="protein sequence ID" value="KFB42777.1"/>
    <property type="molecule type" value="Genomic_DNA"/>
</dbReference>
<dbReference type="PANTHER" id="PTHR23328">
    <property type="entry name" value="RING-TYPE DOMAIN-CONTAINING PROTEIN"/>
    <property type="match status" value="1"/>
</dbReference>
<evidence type="ECO:0000256" key="10">
    <source>
        <dbReference type="ARBA" id="ARBA00023242"/>
    </source>
</evidence>
<dbReference type="InterPro" id="IPR001841">
    <property type="entry name" value="Znf_RING"/>
</dbReference>
<organism evidence="13">
    <name type="scientific">Anopheles sinensis</name>
    <name type="common">Mosquito</name>
    <dbReference type="NCBI Taxonomy" id="74873"/>
    <lineage>
        <taxon>Eukaryota</taxon>
        <taxon>Metazoa</taxon>
        <taxon>Ecdysozoa</taxon>
        <taxon>Arthropoda</taxon>
        <taxon>Hexapoda</taxon>
        <taxon>Insecta</taxon>
        <taxon>Pterygota</taxon>
        <taxon>Neoptera</taxon>
        <taxon>Endopterygota</taxon>
        <taxon>Diptera</taxon>
        <taxon>Nematocera</taxon>
        <taxon>Culicoidea</taxon>
        <taxon>Culicidae</taxon>
        <taxon>Anophelinae</taxon>
        <taxon>Anopheles</taxon>
    </lineage>
</organism>
<evidence type="ECO:0000256" key="8">
    <source>
        <dbReference type="ARBA" id="ARBA00022786"/>
    </source>
</evidence>
<dbReference type="VEuPathDB" id="VectorBase:ASIS019430"/>
<dbReference type="PROSITE" id="PS00518">
    <property type="entry name" value="ZF_RING_1"/>
    <property type="match status" value="1"/>
</dbReference>
<dbReference type="InterPro" id="IPR051657">
    <property type="entry name" value="RNF168/RNF169_E3_ubiq-ligase"/>
</dbReference>
<dbReference type="CDD" id="cd22249">
    <property type="entry name" value="UDM1_RNF168_RNF169-like"/>
    <property type="match status" value="1"/>
</dbReference>